<dbReference type="CDD" id="cd14473">
    <property type="entry name" value="FERM_B-lobe"/>
    <property type="match status" value="1"/>
</dbReference>
<feature type="compositionally biased region" description="Polar residues" evidence="1">
    <location>
        <begin position="769"/>
        <end position="783"/>
    </location>
</feature>
<feature type="region of interest" description="Disordered" evidence="1">
    <location>
        <begin position="1068"/>
        <end position="1170"/>
    </location>
</feature>
<feature type="compositionally biased region" description="Polar residues" evidence="1">
    <location>
        <begin position="883"/>
        <end position="907"/>
    </location>
</feature>
<feature type="domain" description="WW" evidence="2">
    <location>
        <begin position="102"/>
        <end position="135"/>
    </location>
</feature>
<feature type="domain" description="PDZ" evidence="4">
    <location>
        <begin position="148"/>
        <end position="225"/>
    </location>
</feature>
<feature type="region of interest" description="Disordered" evidence="1">
    <location>
        <begin position="836"/>
        <end position="908"/>
    </location>
</feature>
<feature type="region of interest" description="Disordered" evidence="1">
    <location>
        <begin position="1"/>
        <end position="38"/>
    </location>
</feature>
<accession>A0A9P0LXW2</accession>
<feature type="domain" description="FERM" evidence="3">
    <location>
        <begin position="284"/>
        <end position="607"/>
    </location>
</feature>
<dbReference type="PROSITE" id="PS50057">
    <property type="entry name" value="FERM_3"/>
    <property type="match status" value="1"/>
</dbReference>
<name>A0A9P0LXW2_ACAOB</name>
<dbReference type="SUPFAM" id="SSF51045">
    <property type="entry name" value="WW domain"/>
    <property type="match status" value="2"/>
</dbReference>
<dbReference type="EMBL" id="CAKOFQ010007421">
    <property type="protein sequence ID" value="CAH2000758.1"/>
    <property type="molecule type" value="Genomic_DNA"/>
</dbReference>
<proteinExistence type="predicted"/>
<dbReference type="Pfam" id="PF00373">
    <property type="entry name" value="FERM_M"/>
    <property type="match status" value="1"/>
</dbReference>
<dbReference type="Pfam" id="PF21989">
    <property type="entry name" value="RA_2"/>
    <property type="match status" value="1"/>
</dbReference>
<dbReference type="Pfam" id="PF00397">
    <property type="entry name" value="WW"/>
    <property type="match status" value="2"/>
</dbReference>
<feature type="domain" description="WW" evidence="2">
    <location>
        <begin position="65"/>
        <end position="95"/>
    </location>
</feature>
<dbReference type="SUPFAM" id="SSF54236">
    <property type="entry name" value="Ubiquitin-like"/>
    <property type="match status" value="1"/>
</dbReference>
<dbReference type="SUPFAM" id="SSF47031">
    <property type="entry name" value="Second domain of FERM"/>
    <property type="match status" value="1"/>
</dbReference>
<evidence type="ECO:0000259" key="2">
    <source>
        <dbReference type="PROSITE" id="PS50020"/>
    </source>
</evidence>
<dbReference type="PANTHER" id="PTHR46221">
    <property type="entry name" value="FERM AND PDZ DOMAIN-CONTAINING PROTEIN FAMILY MEMBER"/>
    <property type="match status" value="1"/>
</dbReference>
<gene>
    <name evidence="5" type="ORF">ACAOBT_LOCUS25775</name>
</gene>
<dbReference type="PANTHER" id="PTHR46221:SF3">
    <property type="entry name" value="FERM AND PDZ DOMAIN-CONTAINING PROTEIN 4"/>
    <property type="match status" value="1"/>
</dbReference>
<dbReference type="CDD" id="cd00201">
    <property type="entry name" value="WW"/>
    <property type="match status" value="2"/>
</dbReference>
<dbReference type="Gene3D" id="3.10.20.90">
    <property type="entry name" value="Phosphatidylinositol 3-kinase Catalytic Subunit, Chain A, domain 1"/>
    <property type="match status" value="1"/>
</dbReference>
<feature type="compositionally biased region" description="Low complexity" evidence="1">
    <location>
        <begin position="1071"/>
        <end position="1085"/>
    </location>
</feature>
<feature type="region of interest" description="Disordered" evidence="1">
    <location>
        <begin position="1013"/>
        <end position="1046"/>
    </location>
</feature>
<dbReference type="GO" id="GO:0009887">
    <property type="term" value="P:animal organ morphogenesis"/>
    <property type="evidence" value="ECO:0007669"/>
    <property type="project" value="UniProtKB-ARBA"/>
</dbReference>
<dbReference type="SMART" id="SM00456">
    <property type="entry name" value="WW"/>
    <property type="match status" value="2"/>
</dbReference>
<dbReference type="InterPro" id="IPR019749">
    <property type="entry name" value="Band_41_domain"/>
</dbReference>
<dbReference type="SMART" id="SM00228">
    <property type="entry name" value="PDZ"/>
    <property type="match status" value="1"/>
</dbReference>
<dbReference type="Pfam" id="PF00595">
    <property type="entry name" value="PDZ"/>
    <property type="match status" value="1"/>
</dbReference>
<feature type="compositionally biased region" description="Basic and acidic residues" evidence="1">
    <location>
        <begin position="1086"/>
        <end position="1105"/>
    </location>
</feature>
<dbReference type="PROSITE" id="PS50106">
    <property type="entry name" value="PDZ"/>
    <property type="match status" value="1"/>
</dbReference>
<dbReference type="Gene3D" id="2.30.42.10">
    <property type="match status" value="1"/>
</dbReference>
<protein>
    <recommendedName>
        <fullName evidence="7">FERM and PDZ domain-containing protein 4</fullName>
    </recommendedName>
</protein>
<keyword evidence="6" id="KW-1185">Reference proteome</keyword>
<evidence type="ECO:0000259" key="3">
    <source>
        <dbReference type="PROSITE" id="PS50057"/>
    </source>
</evidence>
<dbReference type="GO" id="GO:0030182">
    <property type="term" value="P:neuron differentiation"/>
    <property type="evidence" value="ECO:0007669"/>
    <property type="project" value="UniProtKB-ARBA"/>
</dbReference>
<dbReference type="SMART" id="SM00295">
    <property type="entry name" value="B41"/>
    <property type="match status" value="1"/>
</dbReference>
<evidence type="ECO:0000313" key="5">
    <source>
        <dbReference type="EMBL" id="CAH2000758.1"/>
    </source>
</evidence>
<dbReference type="InterPro" id="IPR014352">
    <property type="entry name" value="FERM/acyl-CoA-bd_prot_sf"/>
</dbReference>
<feature type="compositionally biased region" description="Basic and acidic residues" evidence="1">
    <location>
        <begin position="1014"/>
        <end position="1025"/>
    </location>
</feature>
<dbReference type="Gene3D" id="2.20.70.10">
    <property type="match status" value="2"/>
</dbReference>
<dbReference type="InterPro" id="IPR036020">
    <property type="entry name" value="WW_dom_sf"/>
</dbReference>
<dbReference type="InterPro" id="IPR035963">
    <property type="entry name" value="FERM_2"/>
</dbReference>
<organism evidence="5 6">
    <name type="scientific">Acanthoscelides obtectus</name>
    <name type="common">Bean weevil</name>
    <name type="synonym">Bruchus obtectus</name>
    <dbReference type="NCBI Taxonomy" id="200917"/>
    <lineage>
        <taxon>Eukaryota</taxon>
        <taxon>Metazoa</taxon>
        <taxon>Ecdysozoa</taxon>
        <taxon>Arthropoda</taxon>
        <taxon>Hexapoda</taxon>
        <taxon>Insecta</taxon>
        <taxon>Pterygota</taxon>
        <taxon>Neoptera</taxon>
        <taxon>Endopterygota</taxon>
        <taxon>Coleoptera</taxon>
        <taxon>Polyphaga</taxon>
        <taxon>Cucujiformia</taxon>
        <taxon>Chrysomeloidea</taxon>
        <taxon>Chrysomelidae</taxon>
        <taxon>Bruchinae</taxon>
        <taxon>Bruchini</taxon>
        <taxon>Acanthoscelides</taxon>
    </lineage>
</organism>
<dbReference type="InterPro" id="IPR019748">
    <property type="entry name" value="FERM_central"/>
</dbReference>
<dbReference type="CDD" id="cd17088">
    <property type="entry name" value="FERM_F1_FRMPD1_like"/>
    <property type="match status" value="1"/>
</dbReference>
<dbReference type="InterPro" id="IPR000299">
    <property type="entry name" value="FERM_domain"/>
</dbReference>
<comment type="caution">
    <text evidence="5">The sequence shown here is derived from an EMBL/GenBank/DDBJ whole genome shotgun (WGS) entry which is preliminary data.</text>
</comment>
<dbReference type="InterPro" id="IPR036034">
    <property type="entry name" value="PDZ_sf"/>
</dbReference>
<sequence length="1460" mass="159229">MLLRSPRMARESPTPKASSVAAPNASAAPGQDCPDAAALPPSSVAALDQQHHGHGAHVLDYAPAPGWTAHVQQETGRLYYCNHVTRTAGWLPPAEAWKTGEDDLPYGWERALDDSGRTYYINHINKTTTYESPVVKNLEPPPKPEPRTVVLERSPSLGFGFVAGSEKPVIVRFVTEGGPSVDKLLPGDQILEVNGEDVCQAPREHVISLVRGCQRCVRLTVCQPAESQGGGLRKSTLLSAGKRARLRTKPPRVRFAESVCVNGAPLFPPSAFSLGDVCVPPMANVLKVFLENGQTKSFKYDAWTTVQDVVSSLESKLYLKASEHFSLVVEHIKSLKRNKLTLLDPQDTLARIASRPGAHKLRCLFRVSFVPSSAAALAQKDLHALDYLYTQCCNDVVQERFAPELQPDTALRLAALHVYQHAMANGVQQAAKITVKAVEREFGLERFVPGSLLEGMKRKEVRKVLGHFLKLHATMASSGGKQLTQLQAKLHYLDIVAQLPSYGAKCFSATATAGSGGEIMGDTVILVSPKFGISQITGTRNSAFQPIPIASIEDMVRIEVKQLDEVSRMVRVLFRDDRHLAVTLEERDAGELVLVLGGYYKVALKGERELPIEYDSSLMQLQHRMEDLAPPYLAQHRVVPEKWSYIALNTVKTACFAIQPPYRPINKKTNGLYNTVGRQPTHARPTLHHFSTDNNMNNNFVSNRNHQMAAQASSRQQRGSYDFQSVVSMEILENETDTKNDEVLRRVQEMQQLVQNSERYLNEQEHLQHQQNRSGSSEWQETSIDVESDGDCEPGQLKHSDSLLLLTGKNHNGTQESEDIKNSLSNSVVELLRQESAGACSESDNESIYTPHSSPGHRTRQLQEDDTKMHRISFGLRSPDTGPESTTTDGQPQQHSTTGAETPTSADSVGPVYIFDPDIIDLTLLPPPHTPDLLEHPTNVVDAQPPRSFADSMERLDHIAGDSGDLEEFLASVTVPPPTQKVTPAVELTPEEIMSYIIPPPPSQASLENLTKAGVEEKDREEGETKMVNGSLEVKGERERVRRHSECGGEKNNVIEYATVDRKGPFSCCGKPKPSHSSSPVSSSDIDVRPPPRRSLNERPPDRPPKNGQAMAAQNGQTLTAPSLPERQRSHSLSAVPPRPAAQAPQQQNGKGKQDGMPSHLFLPPKKPPLPPVPPLEVLRQKKTHLDAVNDTPSLRTAGIGSPHLQRTRIQRQDVEQLEADQVSGGKVTRSGSVRSNGKTAISTPTSPYLGRGGAPLTAVPVHLDSPPLSNGCAMGNPARETLLTRADTAVARLAASLEKSAAQCGAAHKRGGGPLISEEKFQRAKEELTQQSLQLVTSSKVLVVALSSSTEPASAARSDDATNASSLSENLAVCVALLRRLSSLCADMADHATAPLQTRNLIMKVYDVTTAFRQLLAAPPAGGVDWSSKSAVEEHLTAQAERLANVLAALLRTLRVFSP</sequence>
<dbReference type="GO" id="GO:0071944">
    <property type="term" value="C:cell periphery"/>
    <property type="evidence" value="ECO:0007669"/>
    <property type="project" value="UniProtKB-ARBA"/>
</dbReference>
<feature type="region of interest" description="Disordered" evidence="1">
    <location>
        <begin position="763"/>
        <end position="798"/>
    </location>
</feature>
<dbReference type="InterPro" id="IPR029071">
    <property type="entry name" value="Ubiquitin-like_domsf"/>
</dbReference>
<dbReference type="InterPro" id="IPR001478">
    <property type="entry name" value="PDZ"/>
</dbReference>
<evidence type="ECO:0000259" key="4">
    <source>
        <dbReference type="PROSITE" id="PS50106"/>
    </source>
</evidence>
<evidence type="ECO:0000313" key="6">
    <source>
        <dbReference type="Proteomes" id="UP001152888"/>
    </source>
</evidence>
<feature type="compositionally biased region" description="Basic and acidic residues" evidence="1">
    <location>
        <begin position="1034"/>
        <end position="1046"/>
    </location>
</feature>
<dbReference type="OrthoDB" id="5859304at2759"/>
<dbReference type="Gene3D" id="1.20.80.10">
    <property type="match status" value="1"/>
</dbReference>
<dbReference type="SUPFAM" id="SSF50156">
    <property type="entry name" value="PDZ domain-like"/>
    <property type="match status" value="1"/>
</dbReference>
<feature type="compositionally biased region" description="Low complexity" evidence="1">
    <location>
        <begin position="15"/>
        <end position="38"/>
    </location>
</feature>
<evidence type="ECO:0000256" key="1">
    <source>
        <dbReference type="SAM" id="MobiDB-lite"/>
    </source>
</evidence>
<dbReference type="FunFam" id="2.30.42.10:FF:000053">
    <property type="entry name" value="FERM and PDZ domain-containing protein 4"/>
    <property type="match status" value="1"/>
</dbReference>
<feature type="compositionally biased region" description="Polar residues" evidence="1">
    <location>
        <begin position="1230"/>
        <end position="1247"/>
    </location>
</feature>
<evidence type="ECO:0008006" key="7">
    <source>
        <dbReference type="Google" id="ProtNLM"/>
    </source>
</evidence>
<feature type="compositionally biased region" description="Polar residues" evidence="1">
    <location>
        <begin position="1112"/>
        <end position="1121"/>
    </location>
</feature>
<reference evidence="5" key="1">
    <citation type="submission" date="2022-03" db="EMBL/GenBank/DDBJ databases">
        <authorList>
            <person name="Sayadi A."/>
        </authorList>
    </citation>
    <scope>NUCLEOTIDE SEQUENCE</scope>
</reference>
<dbReference type="PROSITE" id="PS50020">
    <property type="entry name" value="WW_DOMAIN_2"/>
    <property type="match status" value="2"/>
</dbReference>
<dbReference type="InterPro" id="IPR001202">
    <property type="entry name" value="WW_dom"/>
</dbReference>
<dbReference type="CDD" id="cd06769">
    <property type="entry name" value="PDZ_FRMPD1_3_4-like"/>
    <property type="match status" value="1"/>
</dbReference>
<dbReference type="Proteomes" id="UP001152888">
    <property type="component" value="Unassembled WGS sequence"/>
</dbReference>
<feature type="region of interest" description="Disordered" evidence="1">
    <location>
        <begin position="1217"/>
        <end position="1249"/>
    </location>
</feature>